<evidence type="ECO:0000256" key="2">
    <source>
        <dbReference type="ARBA" id="ARBA00022448"/>
    </source>
</evidence>
<keyword evidence="2" id="KW-0813">Transport</keyword>
<evidence type="ECO:0000256" key="6">
    <source>
        <dbReference type="SAM" id="Phobius"/>
    </source>
</evidence>
<dbReference type="GO" id="GO:0016020">
    <property type="term" value="C:membrane"/>
    <property type="evidence" value="ECO:0007669"/>
    <property type="project" value="UniProtKB-SubCell"/>
</dbReference>
<feature type="transmembrane region" description="Helical" evidence="6">
    <location>
        <begin position="357"/>
        <end position="374"/>
    </location>
</feature>
<feature type="transmembrane region" description="Helical" evidence="6">
    <location>
        <begin position="55"/>
        <end position="82"/>
    </location>
</feature>
<dbReference type="SUPFAM" id="SSF103473">
    <property type="entry name" value="MFS general substrate transporter"/>
    <property type="match status" value="1"/>
</dbReference>
<feature type="transmembrane region" description="Helical" evidence="6">
    <location>
        <begin position="149"/>
        <end position="171"/>
    </location>
</feature>
<keyword evidence="5 6" id="KW-0472">Membrane</keyword>
<evidence type="ECO:0008006" key="9">
    <source>
        <dbReference type="Google" id="ProtNLM"/>
    </source>
</evidence>
<dbReference type="InterPro" id="IPR011701">
    <property type="entry name" value="MFS"/>
</dbReference>
<reference evidence="7 8" key="1">
    <citation type="submission" date="2015-01" db="EMBL/GenBank/DDBJ databases">
        <title>The Genome Sequence of Fonsecaea multimorphosa CBS 102226.</title>
        <authorList>
            <consortium name="The Broad Institute Genomics Platform"/>
            <person name="Cuomo C."/>
            <person name="de Hoog S."/>
            <person name="Gorbushina A."/>
            <person name="Stielow B."/>
            <person name="Teixiera M."/>
            <person name="Abouelleil A."/>
            <person name="Chapman S.B."/>
            <person name="Priest M."/>
            <person name="Young S.K."/>
            <person name="Wortman J."/>
            <person name="Nusbaum C."/>
            <person name="Birren B."/>
        </authorList>
    </citation>
    <scope>NUCLEOTIDE SEQUENCE [LARGE SCALE GENOMIC DNA]</scope>
    <source>
        <strain evidence="7 8">CBS 102226</strain>
    </source>
</reference>
<evidence type="ECO:0000256" key="4">
    <source>
        <dbReference type="ARBA" id="ARBA00022989"/>
    </source>
</evidence>
<dbReference type="FunFam" id="1.20.1250.20:FF:000013">
    <property type="entry name" value="MFS general substrate transporter"/>
    <property type="match status" value="1"/>
</dbReference>
<dbReference type="VEuPathDB" id="FungiDB:Z520_09678"/>
<evidence type="ECO:0000313" key="7">
    <source>
        <dbReference type="EMBL" id="KIX94632.1"/>
    </source>
</evidence>
<dbReference type="PANTHER" id="PTHR43791:SF47">
    <property type="entry name" value="MAJOR FACILITATOR SUPERFAMILY (MFS) PROFILE DOMAIN-CONTAINING PROTEIN-RELATED"/>
    <property type="match status" value="1"/>
</dbReference>
<dbReference type="RefSeq" id="XP_016628755.1">
    <property type="nucleotide sequence ID" value="XM_016780172.1"/>
</dbReference>
<proteinExistence type="predicted"/>
<feature type="transmembrane region" description="Helical" evidence="6">
    <location>
        <begin position="316"/>
        <end position="337"/>
    </location>
</feature>
<keyword evidence="4 6" id="KW-1133">Transmembrane helix</keyword>
<feature type="transmembrane region" description="Helical" evidence="6">
    <location>
        <begin position="440"/>
        <end position="463"/>
    </location>
</feature>
<dbReference type="OrthoDB" id="3639251at2759"/>
<accession>A0A0D2JMT0</accession>
<protein>
    <recommendedName>
        <fullName evidence="9">Major facilitator superfamily (MFS) profile domain-containing protein</fullName>
    </recommendedName>
</protein>
<gene>
    <name evidence="7" type="ORF">Z520_09678</name>
</gene>
<dbReference type="Pfam" id="PF07690">
    <property type="entry name" value="MFS_1"/>
    <property type="match status" value="1"/>
</dbReference>
<feature type="transmembrane region" description="Helical" evidence="6">
    <location>
        <begin position="242"/>
        <end position="263"/>
    </location>
</feature>
<feature type="transmembrane region" description="Helical" evidence="6">
    <location>
        <begin position="469"/>
        <end position="490"/>
    </location>
</feature>
<keyword evidence="3 6" id="KW-0812">Transmembrane</keyword>
<feature type="transmembrane region" description="Helical" evidence="6">
    <location>
        <begin position="121"/>
        <end position="143"/>
    </location>
</feature>
<evidence type="ECO:0000256" key="5">
    <source>
        <dbReference type="ARBA" id="ARBA00023136"/>
    </source>
</evidence>
<dbReference type="EMBL" id="KN848086">
    <property type="protein sequence ID" value="KIX94632.1"/>
    <property type="molecule type" value="Genomic_DNA"/>
</dbReference>
<dbReference type="Gene3D" id="1.20.1250.20">
    <property type="entry name" value="MFS general substrate transporter like domains"/>
    <property type="match status" value="2"/>
</dbReference>
<dbReference type="GeneID" id="27715424"/>
<feature type="transmembrane region" description="Helical" evidence="6">
    <location>
        <begin position="94"/>
        <end position="114"/>
    </location>
</feature>
<dbReference type="GO" id="GO:0022857">
    <property type="term" value="F:transmembrane transporter activity"/>
    <property type="evidence" value="ECO:0007669"/>
    <property type="project" value="InterPro"/>
</dbReference>
<evidence type="ECO:0000313" key="8">
    <source>
        <dbReference type="Proteomes" id="UP000053411"/>
    </source>
</evidence>
<dbReference type="AlphaFoldDB" id="A0A0D2JMT0"/>
<feature type="transmembrane region" description="Helical" evidence="6">
    <location>
        <begin position="383"/>
        <end position="402"/>
    </location>
</feature>
<name>A0A0D2JMT0_9EURO</name>
<feature type="transmembrane region" description="Helical" evidence="6">
    <location>
        <begin position="408"/>
        <end position="428"/>
    </location>
</feature>
<sequence length="518" mass="57238">MSSPEKISPTEDLVETAEPGTSLMVPTKSTDLDEAIHYFTPDEQKKIVRRVDLRLILPLGLMYCVALIDRVNLGTAAVAGMAVDLKLTGERYPLIALVFLITYALFQPPATVATRRIGPRIFLPAITFLWGLTMICAALVEFWYQPIPIRLILGGLETGSFPGAAYLLSCWYPRYELQKRYSWFYGIGVFAQAFAGILGYGFSQIKNHGSRPAVYWGQHYGPTAEDPTAPSGILPGIAGWRWIFIIEDTMTALVAILIFPFLIDFPEVCRKGFAFTFLNERGIRFIVARVQKDRYDVLPEKFQLNKYLQAGLDIQVWAFSALFMLNSVPVYAIANFLPIILNSGMGFDVAVSQCLSSPPYLASGCLLLIFAWLGDRYHLRSPWILIGLALMLTGLPLLAFSTNTGARYFGVFLSTMGANANIPALLTWQANNIRGQWKRAFCSATLLGGGGIGGIIGTVVFRSQDAPKYTPGIITCLVATGMMVIITLALDMKVYFANKRARGGGEMIEGLEGFYHTY</sequence>
<dbReference type="Proteomes" id="UP000053411">
    <property type="component" value="Unassembled WGS sequence"/>
</dbReference>
<comment type="subcellular location">
    <subcellularLocation>
        <location evidence="1">Membrane</location>
        <topology evidence="1">Multi-pass membrane protein</topology>
    </subcellularLocation>
</comment>
<dbReference type="PANTHER" id="PTHR43791">
    <property type="entry name" value="PERMEASE-RELATED"/>
    <property type="match status" value="1"/>
</dbReference>
<organism evidence="7 8">
    <name type="scientific">Fonsecaea multimorphosa CBS 102226</name>
    <dbReference type="NCBI Taxonomy" id="1442371"/>
    <lineage>
        <taxon>Eukaryota</taxon>
        <taxon>Fungi</taxon>
        <taxon>Dikarya</taxon>
        <taxon>Ascomycota</taxon>
        <taxon>Pezizomycotina</taxon>
        <taxon>Eurotiomycetes</taxon>
        <taxon>Chaetothyriomycetidae</taxon>
        <taxon>Chaetothyriales</taxon>
        <taxon>Herpotrichiellaceae</taxon>
        <taxon>Fonsecaea</taxon>
    </lineage>
</organism>
<evidence type="ECO:0000256" key="1">
    <source>
        <dbReference type="ARBA" id="ARBA00004141"/>
    </source>
</evidence>
<dbReference type="InterPro" id="IPR036259">
    <property type="entry name" value="MFS_trans_sf"/>
</dbReference>
<feature type="transmembrane region" description="Helical" evidence="6">
    <location>
        <begin position="183"/>
        <end position="202"/>
    </location>
</feature>
<evidence type="ECO:0000256" key="3">
    <source>
        <dbReference type="ARBA" id="ARBA00022692"/>
    </source>
</evidence>
<keyword evidence="8" id="KW-1185">Reference proteome</keyword>